<accession>A0A9R1QSI8</accession>
<protein>
    <recommendedName>
        <fullName evidence="2">DUF6598 domain-containing protein</fullName>
    </recommendedName>
</protein>
<proteinExistence type="predicted"/>
<feature type="compositionally biased region" description="Basic and acidic residues" evidence="1">
    <location>
        <begin position="38"/>
        <end position="47"/>
    </location>
</feature>
<reference evidence="3 4" key="1">
    <citation type="submission" date="2017-09" db="EMBL/GenBank/DDBJ databases">
        <authorList>
            <consortium name="International Durum Wheat Genome Sequencing Consortium (IDWGSC)"/>
            <person name="Milanesi L."/>
        </authorList>
    </citation>
    <scope>NUCLEOTIDE SEQUENCE [LARGE SCALE GENOMIC DNA]</scope>
    <source>
        <strain evidence="4">cv. Svevo</strain>
    </source>
</reference>
<feature type="domain" description="DUF6598" evidence="2">
    <location>
        <begin position="197"/>
        <end position="434"/>
    </location>
</feature>
<feature type="region of interest" description="Disordered" evidence="1">
    <location>
        <begin position="1"/>
        <end position="66"/>
    </location>
</feature>
<feature type="compositionally biased region" description="Polar residues" evidence="1">
    <location>
        <begin position="1"/>
        <end position="10"/>
    </location>
</feature>
<evidence type="ECO:0000256" key="1">
    <source>
        <dbReference type="SAM" id="MobiDB-lite"/>
    </source>
</evidence>
<dbReference type="PANTHER" id="PTHR33065">
    <property type="entry name" value="OS07G0486400 PROTEIN"/>
    <property type="match status" value="1"/>
</dbReference>
<dbReference type="InterPro" id="IPR046533">
    <property type="entry name" value="DUF6598"/>
</dbReference>
<dbReference type="AlphaFoldDB" id="A0A9R1QSI8"/>
<dbReference type="Pfam" id="PF20241">
    <property type="entry name" value="DUF6598"/>
    <property type="match status" value="1"/>
</dbReference>
<evidence type="ECO:0000313" key="4">
    <source>
        <dbReference type="Proteomes" id="UP000324705"/>
    </source>
</evidence>
<keyword evidence="4" id="KW-1185">Reference proteome</keyword>
<organism evidence="3 4">
    <name type="scientific">Triticum turgidum subsp. durum</name>
    <name type="common">Durum wheat</name>
    <name type="synonym">Triticum durum</name>
    <dbReference type="NCBI Taxonomy" id="4567"/>
    <lineage>
        <taxon>Eukaryota</taxon>
        <taxon>Viridiplantae</taxon>
        <taxon>Streptophyta</taxon>
        <taxon>Embryophyta</taxon>
        <taxon>Tracheophyta</taxon>
        <taxon>Spermatophyta</taxon>
        <taxon>Magnoliopsida</taxon>
        <taxon>Liliopsida</taxon>
        <taxon>Poales</taxon>
        <taxon>Poaceae</taxon>
        <taxon>BOP clade</taxon>
        <taxon>Pooideae</taxon>
        <taxon>Triticodae</taxon>
        <taxon>Triticeae</taxon>
        <taxon>Triticinae</taxon>
        <taxon>Triticum</taxon>
    </lineage>
</organism>
<dbReference type="EMBL" id="LT934116">
    <property type="protein sequence ID" value="VAH82851.1"/>
    <property type="molecule type" value="Genomic_DNA"/>
</dbReference>
<dbReference type="Proteomes" id="UP000324705">
    <property type="component" value="Chromosome 3B"/>
</dbReference>
<sequence length="466" mass="51012">MAPRSRTTLGDDNPIEEKRRGMGGGGAEAVSSSMTPWGRDDPNEEKIGGPQAVASSTAPRRRVALGADGRPLDGVMRGELLRNLKHGDGSIYTSNSYWARVYRLYDTSESEMDNILLVVGPELIGERGAILVNDIPVPSLFKSIMNPLFSHTAAYPRTAHILTKVTSACLESMMMTVPYDSCMPNWRVCKRHAYRTMMQIFSLKLAYTSSYVGGPVQLYGYVAVRDLLNPMRNYVFNRTRNDPLVVEHDGFIQMSGPKRGIRMQAPVLIEFNLKIKTGGEEEGDDQQVIDGVAIFGDRISGHARVNTQRMDGDGGSVDIKFAVLERASEATVQVGISEIEKGSCLSLCLAGSYTSPSYVSHGKIQLFDGVITAEASELSRAVVAVARDSKLVVKLKLSQKGGLDIHRCTIFPVEKHGSQSFIFNLGVATVEVMVTWSTMDIPQSLLGPNCFAHEFMASEGVEYVDE</sequence>
<evidence type="ECO:0000259" key="2">
    <source>
        <dbReference type="Pfam" id="PF20241"/>
    </source>
</evidence>
<dbReference type="Gramene" id="TRITD3Bv1G221280.2">
    <property type="protein sequence ID" value="TRITD3Bv1G221280.2"/>
    <property type="gene ID" value="TRITD3Bv1G221280"/>
</dbReference>
<name>A0A9R1QSI8_TRITD</name>
<dbReference type="PANTHER" id="PTHR33065:SF211">
    <property type="entry name" value="DUF6598 DOMAIN-CONTAINING PROTEIN"/>
    <property type="match status" value="1"/>
</dbReference>
<evidence type="ECO:0000313" key="3">
    <source>
        <dbReference type="EMBL" id="VAH82851.1"/>
    </source>
</evidence>
<gene>
    <name evidence="3" type="ORF">TRITD_3Bv1G221280</name>
</gene>